<organism evidence="8">
    <name type="scientific">marine metagenome</name>
    <dbReference type="NCBI Taxonomy" id="408172"/>
    <lineage>
        <taxon>unclassified sequences</taxon>
        <taxon>metagenomes</taxon>
        <taxon>ecological metagenomes</taxon>
    </lineage>
</organism>
<dbReference type="CDD" id="cd17328">
    <property type="entry name" value="MFS_spinster_like"/>
    <property type="match status" value="1"/>
</dbReference>
<keyword evidence="2" id="KW-0813">Transport</keyword>
<dbReference type="PROSITE" id="PS50850">
    <property type="entry name" value="MFS"/>
    <property type="match status" value="1"/>
</dbReference>
<dbReference type="InterPro" id="IPR036259">
    <property type="entry name" value="MFS_trans_sf"/>
</dbReference>
<feature type="transmembrane region" description="Helical" evidence="6">
    <location>
        <begin position="15"/>
        <end position="33"/>
    </location>
</feature>
<comment type="subcellular location">
    <subcellularLocation>
        <location evidence="1">Membrane</location>
        <topology evidence="1">Multi-pass membrane protein</topology>
    </subcellularLocation>
</comment>
<sequence>MGAPTEKTIPKTNGLYPHYVLFVLVLVYIFNFIDRNILSILAEDIKADLAITDAQMGFLYGTVFAVFYAVFGIPLARFADVWTRRNLISIGLGFWSLMTAASGLARSFGVLAACRIGVGIGEASASPAAYSMLSDYYPPRKRATVIAIYASGVYIGAGIGIFLGGYILETWANSFPNNPPFGLKGWQVAFMMVGLPGLLMAIWVRTLREPTRGISEGLVSEKHPAPFRVLRNELMAVVPPLNLLSLIHSRTSLRNNLTAALAFALIAWLLILATSSTAQWITTAFGVYVTFSWAQSLKTRDPATFSMLFRCKSFIYTMLAFPATAFVGYGAGFWIAPLLLRVHDVSVAEVGLYLGMGAAAGGFIGITLGGILADYLKQKFPSGRLVVGYISILGTIPMLLLLL</sequence>
<name>A0A382HXI7_9ZZZZ</name>
<accession>A0A382HXI7</accession>
<feature type="transmembrane region" description="Helical" evidence="6">
    <location>
        <begin position="352"/>
        <end position="373"/>
    </location>
</feature>
<feature type="transmembrane region" description="Helical" evidence="6">
    <location>
        <begin position="385"/>
        <end position="402"/>
    </location>
</feature>
<feature type="domain" description="Major facilitator superfamily (MFS) profile" evidence="7">
    <location>
        <begin position="20"/>
        <end position="403"/>
    </location>
</feature>
<dbReference type="EMBL" id="UINC01063724">
    <property type="protein sequence ID" value="SVB91657.1"/>
    <property type="molecule type" value="Genomic_DNA"/>
</dbReference>
<protein>
    <recommendedName>
        <fullName evidence="7">Major facilitator superfamily (MFS) profile domain-containing protein</fullName>
    </recommendedName>
</protein>
<dbReference type="GO" id="GO:0016020">
    <property type="term" value="C:membrane"/>
    <property type="evidence" value="ECO:0007669"/>
    <property type="project" value="UniProtKB-SubCell"/>
</dbReference>
<evidence type="ECO:0000256" key="6">
    <source>
        <dbReference type="SAM" id="Phobius"/>
    </source>
</evidence>
<evidence type="ECO:0000313" key="8">
    <source>
        <dbReference type="EMBL" id="SVB91657.1"/>
    </source>
</evidence>
<dbReference type="Gene3D" id="1.20.1250.20">
    <property type="entry name" value="MFS general substrate transporter like domains"/>
    <property type="match status" value="1"/>
</dbReference>
<evidence type="ECO:0000256" key="1">
    <source>
        <dbReference type="ARBA" id="ARBA00004141"/>
    </source>
</evidence>
<dbReference type="AlphaFoldDB" id="A0A382HXI7"/>
<dbReference type="SUPFAM" id="SSF103473">
    <property type="entry name" value="MFS general substrate transporter"/>
    <property type="match status" value="1"/>
</dbReference>
<dbReference type="InterPro" id="IPR044770">
    <property type="entry name" value="MFS_spinster-like"/>
</dbReference>
<dbReference type="PANTHER" id="PTHR23505">
    <property type="entry name" value="SPINSTER"/>
    <property type="match status" value="1"/>
</dbReference>
<feature type="transmembrane region" description="Helical" evidence="6">
    <location>
        <begin position="87"/>
        <end position="105"/>
    </location>
</feature>
<keyword evidence="3 6" id="KW-0812">Transmembrane</keyword>
<dbReference type="GO" id="GO:0022857">
    <property type="term" value="F:transmembrane transporter activity"/>
    <property type="evidence" value="ECO:0007669"/>
    <property type="project" value="InterPro"/>
</dbReference>
<dbReference type="Pfam" id="PF07690">
    <property type="entry name" value="MFS_1"/>
    <property type="match status" value="1"/>
</dbReference>
<feature type="transmembrane region" description="Helical" evidence="6">
    <location>
        <begin position="277"/>
        <end position="294"/>
    </location>
</feature>
<gene>
    <name evidence="8" type="ORF">METZ01_LOCUS244511</name>
</gene>
<dbReference type="PANTHER" id="PTHR23505:SF79">
    <property type="entry name" value="PROTEIN SPINSTER"/>
    <property type="match status" value="1"/>
</dbReference>
<keyword evidence="4 6" id="KW-1133">Transmembrane helix</keyword>
<proteinExistence type="predicted"/>
<feature type="transmembrane region" description="Helical" evidence="6">
    <location>
        <begin position="253"/>
        <end position="271"/>
    </location>
</feature>
<feature type="transmembrane region" description="Helical" evidence="6">
    <location>
        <begin position="314"/>
        <end position="340"/>
    </location>
</feature>
<evidence type="ECO:0000256" key="5">
    <source>
        <dbReference type="ARBA" id="ARBA00023136"/>
    </source>
</evidence>
<feature type="transmembrane region" description="Helical" evidence="6">
    <location>
        <begin position="54"/>
        <end position="75"/>
    </location>
</feature>
<evidence type="ECO:0000256" key="3">
    <source>
        <dbReference type="ARBA" id="ARBA00022692"/>
    </source>
</evidence>
<reference evidence="8" key="1">
    <citation type="submission" date="2018-05" db="EMBL/GenBank/DDBJ databases">
        <authorList>
            <person name="Lanie J.A."/>
            <person name="Ng W.-L."/>
            <person name="Kazmierczak K.M."/>
            <person name="Andrzejewski T.M."/>
            <person name="Davidsen T.M."/>
            <person name="Wayne K.J."/>
            <person name="Tettelin H."/>
            <person name="Glass J.I."/>
            <person name="Rusch D."/>
            <person name="Podicherti R."/>
            <person name="Tsui H.-C.T."/>
            <person name="Winkler M.E."/>
        </authorList>
    </citation>
    <scope>NUCLEOTIDE SEQUENCE</scope>
</reference>
<feature type="non-terminal residue" evidence="8">
    <location>
        <position position="403"/>
    </location>
</feature>
<keyword evidence="5 6" id="KW-0472">Membrane</keyword>
<dbReference type="InterPro" id="IPR011701">
    <property type="entry name" value="MFS"/>
</dbReference>
<evidence type="ECO:0000259" key="7">
    <source>
        <dbReference type="PROSITE" id="PS50850"/>
    </source>
</evidence>
<feature type="transmembrane region" description="Helical" evidence="6">
    <location>
        <begin position="146"/>
        <end position="168"/>
    </location>
</feature>
<dbReference type="InterPro" id="IPR020846">
    <property type="entry name" value="MFS_dom"/>
</dbReference>
<evidence type="ECO:0000256" key="4">
    <source>
        <dbReference type="ARBA" id="ARBA00022989"/>
    </source>
</evidence>
<feature type="transmembrane region" description="Helical" evidence="6">
    <location>
        <begin position="188"/>
        <end position="204"/>
    </location>
</feature>
<evidence type="ECO:0000256" key="2">
    <source>
        <dbReference type="ARBA" id="ARBA00022448"/>
    </source>
</evidence>